<dbReference type="InterPro" id="IPR011009">
    <property type="entry name" value="Kinase-like_dom_sf"/>
</dbReference>
<keyword evidence="1" id="KW-0460">Magnesium</keyword>
<keyword evidence="1 2" id="KW-0808">Transferase</keyword>
<accession>E3JA12</accession>
<feature type="binding site" evidence="1">
    <location>
        <position position="270"/>
    </location>
    <ligand>
        <name>Mg(2+)</name>
        <dbReference type="ChEBI" id="CHEBI:18420"/>
        <label>2</label>
    </ligand>
</feature>
<comment type="similarity">
    <text evidence="1">Belongs to the actinobacterial glucosamine kinase family.</text>
</comment>
<comment type="subunit">
    <text evidence="1">Monomer.</text>
</comment>
<keyword evidence="3" id="KW-1185">Reference proteome</keyword>
<proteinExistence type="inferred from homology"/>
<evidence type="ECO:0000256" key="1">
    <source>
        <dbReference type="HAMAP-Rule" id="MF_02218"/>
    </source>
</evidence>
<gene>
    <name evidence="2" type="ordered locus">FraEuI1c_0491</name>
</gene>
<dbReference type="AlphaFoldDB" id="E3JA12"/>
<organism evidence="2 3">
    <name type="scientific">Pseudofrankia inefficax (strain DSM 45817 / CECT 9037 / DDB 130130 / EuI1c)</name>
    <name type="common">Frankia inefficax</name>
    <dbReference type="NCBI Taxonomy" id="298654"/>
    <lineage>
        <taxon>Bacteria</taxon>
        <taxon>Bacillati</taxon>
        <taxon>Actinomycetota</taxon>
        <taxon>Actinomycetes</taxon>
        <taxon>Frankiales</taxon>
        <taxon>Frankiaceae</taxon>
        <taxon>Pseudofrankia</taxon>
    </lineage>
</organism>
<evidence type="ECO:0000313" key="3">
    <source>
        <dbReference type="Proteomes" id="UP000002484"/>
    </source>
</evidence>
<keyword evidence="1" id="KW-0067">ATP-binding</keyword>
<dbReference type="STRING" id="298654.FraEuI1c_0491"/>
<dbReference type="OrthoDB" id="3787729at2"/>
<dbReference type="GO" id="GO:0005524">
    <property type="term" value="F:ATP binding"/>
    <property type="evidence" value="ECO:0007669"/>
    <property type="project" value="UniProtKB-KW"/>
</dbReference>
<comment type="function">
    <text evidence="1">Catalyzes the ATP-dependent phosphorylation of D-glucosamine (GlcN) to D-glucosamine 6-phosphate. May be involved in the phosphorylation of acquired extracellular GlcN derived from the hydrolysis of chitosan, i.e., in the incorporation of exogenous GlcN into the bacterial GlcNAc metabolism.</text>
</comment>
<protein>
    <recommendedName>
        <fullName evidence="1">Glucosamine kinase</fullName>
        <shortName evidence="1">GlcN kinase</shortName>
        <shortName evidence="1">GlcNK</shortName>
        <ecNumber evidence="1">2.7.1.8</ecNumber>
    </recommendedName>
</protein>
<dbReference type="RefSeq" id="WP_013421696.1">
    <property type="nucleotide sequence ID" value="NC_014666.1"/>
</dbReference>
<dbReference type="GO" id="GO:0047931">
    <property type="term" value="F:glucosamine kinase activity"/>
    <property type="evidence" value="ECO:0007669"/>
    <property type="project" value="UniProtKB-UniRule"/>
</dbReference>
<dbReference type="KEGG" id="fri:FraEuI1c_0491"/>
<dbReference type="HOGENOM" id="CLU_703493_0_0_11"/>
<dbReference type="GO" id="GO:0005975">
    <property type="term" value="P:carbohydrate metabolic process"/>
    <property type="evidence" value="ECO:0007669"/>
    <property type="project" value="UniProtKB-UniRule"/>
</dbReference>
<feature type="binding site" evidence="1">
    <location>
        <position position="360"/>
    </location>
    <ligand>
        <name>D-glucosamine</name>
        <dbReference type="ChEBI" id="CHEBI:58723"/>
    </ligand>
</feature>
<keyword evidence="1" id="KW-0119">Carbohydrate metabolism</keyword>
<feature type="binding site" evidence="1">
    <location>
        <position position="268"/>
    </location>
    <ligand>
        <name>Mg(2+)</name>
        <dbReference type="ChEBI" id="CHEBI:18420"/>
        <label>2</label>
    </ligand>
</feature>
<comment type="caution">
    <text evidence="1">Lacks conserved residue(s) required for the propagation of feature annotation.</text>
</comment>
<keyword evidence="1" id="KW-0547">Nucleotide-binding</keyword>
<dbReference type="InParanoid" id="E3JA12"/>
<feature type="binding site" evidence="1">
    <location>
        <position position="268"/>
    </location>
    <ligand>
        <name>Mg(2+)</name>
        <dbReference type="ChEBI" id="CHEBI:18420"/>
        <label>1</label>
    </ligand>
</feature>
<evidence type="ECO:0000313" key="2">
    <source>
        <dbReference type="EMBL" id="ADP78574.1"/>
    </source>
</evidence>
<dbReference type="eggNOG" id="COG3281">
    <property type="taxonomic scope" value="Bacteria"/>
</dbReference>
<dbReference type="EMBL" id="CP002299">
    <property type="protein sequence ID" value="ADP78574.1"/>
    <property type="molecule type" value="Genomic_DNA"/>
</dbReference>
<dbReference type="HAMAP" id="MF_02218">
    <property type="entry name" value="GlcN_kinase"/>
    <property type="match status" value="1"/>
</dbReference>
<dbReference type="Proteomes" id="UP000002484">
    <property type="component" value="Chromosome"/>
</dbReference>
<comment type="cofactor">
    <cofactor evidence="1">
        <name>Mg(2+)</name>
        <dbReference type="ChEBI" id="CHEBI:18420"/>
    </cofactor>
    <text evidence="1">Binds 2 Mg(2+) ions per subunit.</text>
</comment>
<dbReference type="SUPFAM" id="SSF56112">
    <property type="entry name" value="Protein kinase-like (PK-like)"/>
    <property type="match status" value="1"/>
</dbReference>
<reference evidence="2 3" key="1">
    <citation type="submission" date="2010-10" db="EMBL/GenBank/DDBJ databases">
        <title>Complete sequence of Frankia sp. EuI1c.</title>
        <authorList>
            <consortium name="US DOE Joint Genome Institute"/>
            <person name="Lucas S."/>
            <person name="Copeland A."/>
            <person name="Lapidus A."/>
            <person name="Cheng J.-F."/>
            <person name="Bruce D."/>
            <person name="Goodwin L."/>
            <person name="Pitluck S."/>
            <person name="Chertkov O."/>
            <person name="Detter J.C."/>
            <person name="Han C."/>
            <person name="Tapia R."/>
            <person name="Land M."/>
            <person name="Hauser L."/>
            <person name="Jeffries C."/>
            <person name="Kyrpides N."/>
            <person name="Ivanova N."/>
            <person name="Mikhailova N."/>
            <person name="Beauchemin N."/>
            <person name="Sen A."/>
            <person name="Sur S.A."/>
            <person name="Gtari M."/>
            <person name="Wall L."/>
            <person name="Tisa L."/>
            <person name="Woyke T."/>
        </authorList>
    </citation>
    <scope>NUCLEOTIDE SEQUENCE [LARGE SCALE GENOMIC DNA]</scope>
    <source>
        <strain evidence="3">DSM 45817 / CECT 9037 / EuI1c</strain>
    </source>
</reference>
<feature type="binding site" evidence="1">
    <location>
        <position position="250"/>
    </location>
    <ligand>
        <name>D-glucosamine</name>
        <dbReference type="ChEBI" id="CHEBI:58723"/>
    </ligand>
</feature>
<feature type="binding site" evidence="1">
    <location>
        <position position="255"/>
    </location>
    <ligand>
        <name>Mg(2+)</name>
        <dbReference type="ChEBI" id="CHEBI:18420"/>
        <label>1</label>
    </ligand>
</feature>
<name>E3JA12_PSEI1</name>
<comment type="catalytic activity">
    <reaction evidence="1">
        <text>D-glucosamine + ATP = D-glucosamine 6-phosphate + ADP + H(+)</text>
        <dbReference type="Rhea" id="RHEA:10948"/>
        <dbReference type="ChEBI" id="CHEBI:15378"/>
        <dbReference type="ChEBI" id="CHEBI:30616"/>
        <dbReference type="ChEBI" id="CHEBI:58723"/>
        <dbReference type="ChEBI" id="CHEBI:58725"/>
        <dbReference type="ChEBI" id="CHEBI:456216"/>
        <dbReference type="EC" id="2.7.1.8"/>
    </reaction>
</comment>
<feature type="short sequence motif" description="Substrate specificity determinant motif" evidence="1">
    <location>
        <begin position="356"/>
        <end position="371"/>
    </location>
</feature>
<dbReference type="EC" id="2.7.1.8" evidence="1"/>
<dbReference type="GO" id="GO:0000287">
    <property type="term" value="F:magnesium ion binding"/>
    <property type="evidence" value="ECO:0007669"/>
    <property type="project" value="UniProtKB-UniRule"/>
</dbReference>
<feature type="binding site" evidence="1">
    <location>
        <position position="137"/>
    </location>
    <ligand>
        <name>ATP</name>
        <dbReference type="ChEBI" id="CHEBI:30616"/>
    </ligand>
</feature>
<keyword evidence="1" id="KW-0418">Kinase</keyword>
<feature type="binding site" evidence="1">
    <location>
        <position position="81"/>
    </location>
    <ligand>
        <name>ATP</name>
        <dbReference type="ChEBI" id="CHEBI:30616"/>
    </ligand>
</feature>
<dbReference type="Gene3D" id="3.90.1200.10">
    <property type="match status" value="1"/>
</dbReference>
<keyword evidence="1" id="KW-0479">Metal-binding</keyword>
<dbReference type="InterPro" id="IPR043674">
    <property type="entry name" value="GlcN_kinase"/>
</dbReference>
<sequence>MADGSPTLPLVVELVDGAWRARPSGPGAGVALLALLRSDGDVPDGFRITRGVSRPFEPTERRVTADQTNESWIIGEAAVVKWTTQPLVGPDPERLRRLVAAGFSRTPALWGMIEWRTPDGHWVPVATVNDLVPGAEDGWTWCVDEARHALAALDPPAAAPVPRGDEGDGRVGRPFGAELGALTAAMHLALADRTPATASPDEALSWLEAAEDLLGQVSSPLLDAHRDSIAAALGPLGQAAGTPLVAAHGDFHVGQLLRAPGGPLFVIDFDGNPTLTPRQRRAPQPAALDVAGMLLSLENVGHVVCHHNPEVPAAAAATWTASVQAEFLDSYRAGLGSAGRGDLLDESLLEAYGWQQLCRELAYADRHLPRWRYVPEAALRRRFPPPAGPEDA</sequence>